<dbReference type="EMBL" id="CAKKLH010000196">
    <property type="protein sequence ID" value="CAH0105709.1"/>
    <property type="molecule type" value="Genomic_DNA"/>
</dbReference>
<dbReference type="AlphaFoldDB" id="A0A8J2WFV2"/>
<comment type="caution">
    <text evidence="1">The sequence shown here is derived from an EMBL/GenBank/DDBJ whole genome shotgun (WGS) entry which is preliminary data.</text>
</comment>
<organism evidence="1 2">
    <name type="scientific">Daphnia galeata</name>
    <dbReference type="NCBI Taxonomy" id="27404"/>
    <lineage>
        <taxon>Eukaryota</taxon>
        <taxon>Metazoa</taxon>
        <taxon>Ecdysozoa</taxon>
        <taxon>Arthropoda</taxon>
        <taxon>Crustacea</taxon>
        <taxon>Branchiopoda</taxon>
        <taxon>Diplostraca</taxon>
        <taxon>Cladocera</taxon>
        <taxon>Anomopoda</taxon>
        <taxon>Daphniidae</taxon>
        <taxon>Daphnia</taxon>
    </lineage>
</organism>
<evidence type="ECO:0000313" key="2">
    <source>
        <dbReference type="Proteomes" id="UP000789390"/>
    </source>
</evidence>
<dbReference type="Proteomes" id="UP000789390">
    <property type="component" value="Unassembled WGS sequence"/>
</dbReference>
<reference evidence="1" key="1">
    <citation type="submission" date="2021-11" db="EMBL/GenBank/DDBJ databases">
        <authorList>
            <person name="Schell T."/>
        </authorList>
    </citation>
    <scope>NUCLEOTIDE SEQUENCE</scope>
    <source>
        <strain evidence="1">M5</strain>
    </source>
</reference>
<sequence length="100" mass="11542">MVRWFLEAGANPNISICQYGNINIPNFLDAGSHLNKKQLFKRFGSPYYPNLDSTSHVPPLPLSYLCSRVIRFHDIPIENQLPPRLQFFVRHSSTFLGLIR</sequence>
<protein>
    <submittedName>
        <fullName evidence="1">Uncharacterized protein</fullName>
    </submittedName>
</protein>
<accession>A0A8J2WFV2</accession>
<name>A0A8J2WFV2_9CRUS</name>
<keyword evidence="2" id="KW-1185">Reference proteome</keyword>
<gene>
    <name evidence="1" type="ORF">DGAL_LOCUS8774</name>
</gene>
<proteinExistence type="predicted"/>
<evidence type="ECO:0000313" key="1">
    <source>
        <dbReference type="EMBL" id="CAH0105709.1"/>
    </source>
</evidence>